<dbReference type="InterPro" id="IPR019427">
    <property type="entry name" value="7TM_GPCR_serpentine_rcpt_Srw"/>
</dbReference>
<keyword evidence="2 8" id="KW-0812">Transmembrane</keyword>
<name>A0A7J7KAQ0_BUGNE</name>
<feature type="transmembrane region" description="Helical" evidence="8">
    <location>
        <begin position="7"/>
        <end position="27"/>
    </location>
</feature>
<feature type="domain" description="G-protein coupled receptors family 1 profile" evidence="9">
    <location>
        <begin position="1"/>
        <end position="139"/>
    </location>
</feature>
<evidence type="ECO:0000256" key="6">
    <source>
        <dbReference type="ARBA" id="ARBA00023170"/>
    </source>
</evidence>
<dbReference type="Pfam" id="PF10324">
    <property type="entry name" value="7TM_GPCR_Srw"/>
    <property type="match status" value="1"/>
</dbReference>
<evidence type="ECO:0000256" key="1">
    <source>
        <dbReference type="ARBA" id="ARBA00004141"/>
    </source>
</evidence>
<dbReference type="InterPro" id="IPR017452">
    <property type="entry name" value="GPCR_Rhodpsn_7TM"/>
</dbReference>
<keyword evidence="11" id="KW-1185">Reference proteome</keyword>
<protein>
    <recommendedName>
        <fullName evidence="9">G-protein coupled receptors family 1 profile domain-containing protein</fullName>
    </recommendedName>
</protein>
<keyword evidence="3 8" id="KW-1133">Transmembrane helix</keyword>
<reference evidence="10" key="1">
    <citation type="submission" date="2020-06" db="EMBL/GenBank/DDBJ databases">
        <title>Draft genome of Bugula neritina, a colonial animal packing powerful symbionts and potential medicines.</title>
        <authorList>
            <person name="Rayko M."/>
        </authorList>
    </citation>
    <scope>NUCLEOTIDE SEQUENCE [LARGE SCALE GENOMIC DNA]</scope>
    <source>
        <strain evidence="10">Kwan_BN1</strain>
    </source>
</reference>
<evidence type="ECO:0000256" key="2">
    <source>
        <dbReference type="ARBA" id="ARBA00022692"/>
    </source>
</evidence>
<evidence type="ECO:0000313" key="10">
    <source>
        <dbReference type="EMBL" id="KAF6035024.1"/>
    </source>
</evidence>
<evidence type="ECO:0000313" key="11">
    <source>
        <dbReference type="Proteomes" id="UP000593567"/>
    </source>
</evidence>
<evidence type="ECO:0000256" key="3">
    <source>
        <dbReference type="ARBA" id="ARBA00022989"/>
    </source>
</evidence>
<evidence type="ECO:0000256" key="5">
    <source>
        <dbReference type="ARBA" id="ARBA00023136"/>
    </source>
</evidence>
<gene>
    <name evidence="10" type="ORF">EB796_006679</name>
</gene>
<evidence type="ECO:0000256" key="4">
    <source>
        <dbReference type="ARBA" id="ARBA00023040"/>
    </source>
</evidence>
<organism evidence="10 11">
    <name type="scientific">Bugula neritina</name>
    <name type="common">Brown bryozoan</name>
    <name type="synonym">Sertularia neritina</name>
    <dbReference type="NCBI Taxonomy" id="10212"/>
    <lineage>
        <taxon>Eukaryota</taxon>
        <taxon>Metazoa</taxon>
        <taxon>Spiralia</taxon>
        <taxon>Lophotrochozoa</taxon>
        <taxon>Bryozoa</taxon>
        <taxon>Gymnolaemata</taxon>
        <taxon>Cheilostomatida</taxon>
        <taxon>Flustrina</taxon>
        <taxon>Buguloidea</taxon>
        <taxon>Bugulidae</taxon>
        <taxon>Bugula</taxon>
    </lineage>
</organism>
<keyword evidence="6" id="KW-0675">Receptor</keyword>
<feature type="transmembrane region" description="Helical" evidence="8">
    <location>
        <begin position="33"/>
        <end position="52"/>
    </location>
</feature>
<keyword evidence="5 8" id="KW-0472">Membrane</keyword>
<evidence type="ECO:0000259" key="9">
    <source>
        <dbReference type="PROSITE" id="PS50262"/>
    </source>
</evidence>
<dbReference type="SUPFAM" id="SSF81321">
    <property type="entry name" value="Family A G protein-coupled receptor-like"/>
    <property type="match status" value="1"/>
</dbReference>
<comment type="subcellular location">
    <subcellularLocation>
        <location evidence="1">Membrane</location>
        <topology evidence="1">Multi-pass membrane protein</topology>
    </subcellularLocation>
</comment>
<keyword evidence="7" id="KW-0807">Transducer</keyword>
<dbReference type="GO" id="GO:0008528">
    <property type="term" value="F:G protein-coupled peptide receptor activity"/>
    <property type="evidence" value="ECO:0007669"/>
    <property type="project" value="InterPro"/>
</dbReference>
<dbReference type="PROSITE" id="PS50262">
    <property type="entry name" value="G_PROTEIN_RECEP_F1_2"/>
    <property type="match status" value="1"/>
</dbReference>
<dbReference type="PANTHER" id="PTHR24243:SF230">
    <property type="entry name" value="G-PROTEIN COUPLED RECEPTORS FAMILY 1 PROFILE DOMAIN-CONTAINING PROTEIN"/>
    <property type="match status" value="1"/>
</dbReference>
<accession>A0A7J7KAQ0</accession>
<comment type="caution">
    <text evidence="10">The sequence shown here is derived from an EMBL/GenBank/DDBJ whole genome shotgun (WGS) entry which is preliminary data.</text>
</comment>
<dbReference type="GO" id="GO:0005886">
    <property type="term" value="C:plasma membrane"/>
    <property type="evidence" value="ECO:0007669"/>
    <property type="project" value="TreeGrafter"/>
</dbReference>
<dbReference type="Proteomes" id="UP000593567">
    <property type="component" value="Unassembled WGS sequence"/>
</dbReference>
<keyword evidence="4" id="KW-0297">G-protein coupled receptor</keyword>
<feature type="transmembrane region" description="Helical" evidence="8">
    <location>
        <begin position="77"/>
        <end position="100"/>
    </location>
</feature>
<feature type="transmembrane region" description="Helical" evidence="8">
    <location>
        <begin position="120"/>
        <end position="142"/>
    </location>
</feature>
<dbReference type="AlphaFoldDB" id="A0A7J7KAQ0"/>
<evidence type="ECO:0000256" key="7">
    <source>
        <dbReference type="ARBA" id="ARBA00023224"/>
    </source>
</evidence>
<sequence length="221" mass="25625">MGIADMMSLLCVFIYCVTMFTRWPPLLWQVVEVILPVTVNLLLVLVIIYNLYNTKDDINKLLSDSVLAAKERDNRRIGYTLVCIVITFILCNLPQMAYIIRRDYIGSRLSNEKDSYMQTHAIIASVFQVINHTANVFLYCFVNKHYRNRFMRMLRVGRPNCACLRLLRGYRSTSTFSTSSTFTGTRNKRLRRVKTTLTDLELKARDQNSSLRNAVSDTDKL</sequence>
<evidence type="ECO:0000256" key="8">
    <source>
        <dbReference type="SAM" id="Phobius"/>
    </source>
</evidence>
<proteinExistence type="predicted"/>
<dbReference type="PANTHER" id="PTHR24243">
    <property type="entry name" value="G-PROTEIN COUPLED RECEPTOR"/>
    <property type="match status" value="1"/>
</dbReference>
<dbReference type="EMBL" id="VXIV02000951">
    <property type="protein sequence ID" value="KAF6035024.1"/>
    <property type="molecule type" value="Genomic_DNA"/>
</dbReference>
<dbReference type="Gene3D" id="1.20.1070.10">
    <property type="entry name" value="Rhodopsin 7-helix transmembrane proteins"/>
    <property type="match status" value="1"/>
</dbReference>